<feature type="transmembrane region" description="Helical" evidence="2">
    <location>
        <begin position="40"/>
        <end position="60"/>
    </location>
</feature>
<dbReference type="Gene3D" id="1.10.10.10">
    <property type="entry name" value="Winged helix-like DNA-binding domain superfamily/Winged helix DNA-binding domain"/>
    <property type="match status" value="1"/>
</dbReference>
<dbReference type="RefSeq" id="WP_305954876.1">
    <property type="nucleotide sequence ID" value="NZ_UIGI01000001.1"/>
</dbReference>
<dbReference type="GO" id="GO:0006355">
    <property type="term" value="P:regulation of DNA-templated transcription"/>
    <property type="evidence" value="ECO:0007669"/>
    <property type="project" value="InterPro"/>
</dbReference>
<organism evidence="4 5">
    <name type="scientific">Buttiauxella agrestis</name>
    <dbReference type="NCBI Taxonomy" id="82977"/>
    <lineage>
        <taxon>Bacteria</taxon>
        <taxon>Pseudomonadati</taxon>
        <taxon>Pseudomonadota</taxon>
        <taxon>Gammaproteobacteria</taxon>
        <taxon>Enterobacterales</taxon>
        <taxon>Enterobacteriaceae</taxon>
        <taxon>Buttiauxella</taxon>
    </lineage>
</organism>
<proteinExistence type="predicted"/>
<protein>
    <recommendedName>
        <fullName evidence="3">OmpR/PhoB-type domain-containing protein</fullName>
    </recommendedName>
</protein>
<dbReference type="InterPro" id="IPR016032">
    <property type="entry name" value="Sig_transdc_resp-reg_C-effctor"/>
</dbReference>
<dbReference type="Pfam" id="PF00486">
    <property type="entry name" value="Trans_reg_C"/>
    <property type="match status" value="1"/>
</dbReference>
<dbReference type="AlphaFoldDB" id="A0A381C1S4"/>
<feature type="domain" description="OmpR/PhoB-type" evidence="3">
    <location>
        <begin position="43"/>
        <end position="120"/>
    </location>
</feature>
<accession>A0A381C1S4</accession>
<dbReference type="InterPro" id="IPR036388">
    <property type="entry name" value="WH-like_DNA-bd_sf"/>
</dbReference>
<keyword evidence="1" id="KW-0238">DNA-binding</keyword>
<reference evidence="4 5" key="1">
    <citation type="submission" date="2018-06" db="EMBL/GenBank/DDBJ databases">
        <authorList>
            <consortium name="Pathogen Informatics"/>
            <person name="Doyle S."/>
        </authorList>
    </citation>
    <scope>NUCLEOTIDE SEQUENCE [LARGE SCALE GENOMIC DNA]</scope>
    <source>
        <strain evidence="4 5">NCTC12119</strain>
    </source>
</reference>
<gene>
    <name evidence="4" type="ORF">NCTC12119_00176</name>
</gene>
<dbReference type="InterPro" id="IPR001867">
    <property type="entry name" value="OmpR/PhoB-type_DNA-bd"/>
</dbReference>
<sequence length="144" mass="16815">MSMKDMDYQLHGFMIGKEIHFDIDNGRIYRLPASGTERSFIFGSIFFNGTMLQLFIYLLLHARHKKVTKDELLKNVWEENNLIPSTQRLWQVLNNLNKKLHLLGLPGDFILNMKGSGYIINYVDVTPIYYRISDLSLTSGREKE</sequence>
<dbReference type="SMART" id="SM00862">
    <property type="entry name" value="Trans_reg_C"/>
    <property type="match status" value="1"/>
</dbReference>
<keyword evidence="2" id="KW-0812">Transmembrane</keyword>
<name>A0A381C1S4_9ENTR</name>
<dbReference type="GO" id="GO:0003677">
    <property type="term" value="F:DNA binding"/>
    <property type="evidence" value="ECO:0007669"/>
    <property type="project" value="UniProtKB-KW"/>
</dbReference>
<keyword evidence="2" id="KW-1133">Transmembrane helix</keyword>
<dbReference type="GO" id="GO:0000160">
    <property type="term" value="P:phosphorelay signal transduction system"/>
    <property type="evidence" value="ECO:0007669"/>
    <property type="project" value="InterPro"/>
</dbReference>
<keyword evidence="2" id="KW-0472">Membrane</keyword>
<evidence type="ECO:0000259" key="3">
    <source>
        <dbReference type="SMART" id="SM00862"/>
    </source>
</evidence>
<dbReference type="Proteomes" id="UP000255528">
    <property type="component" value="Unassembled WGS sequence"/>
</dbReference>
<dbReference type="SUPFAM" id="SSF46894">
    <property type="entry name" value="C-terminal effector domain of the bipartite response regulators"/>
    <property type="match status" value="1"/>
</dbReference>
<evidence type="ECO:0000313" key="4">
    <source>
        <dbReference type="EMBL" id="SUW61777.1"/>
    </source>
</evidence>
<evidence type="ECO:0000313" key="5">
    <source>
        <dbReference type="Proteomes" id="UP000255528"/>
    </source>
</evidence>
<evidence type="ECO:0000256" key="1">
    <source>
        <dbReference type="ARBA" id="ARBA00023125"/>
    </source>
</evidence>
<dbReference type="EMBL" id="UIGI01000001">
    <property type="protein sequence ID" value="SUW61777.1"/>
    <property type="molecule type" value="Genomic_DNA"/>
</dbReference>
<evidence type="ECO:0000256" key="2">
    <source>
        <dbReference type="SAM" id="Phobius"/>
    </source>
</evidence>